<organism evidence="4 5">
    <name type="scientific">Bacillus taeanensis</name>
    <dbReference type="NCBI Taxonomy" id="273032"/>
    <lineage>
        <taxon>Bacteria</taxon>
        <taxon>Bacillati</taxon>
        <taxon>Bacillota</taxon>
        <taxon>Bacilli</taxon>
        <taxon>Bacillales</taxon>
        <taxon>Bacillaceae</taxon>
        <taxon>Bacillus</taxon>
    </lineage>
</organism>
<sequence length="147" mass="17084">MSQPLEQILNKQIANWSVLYIKLHHYHWFVTGSHFYELHKKFEEFYNEAAAYIDDIAERLLAIGGTPLSTMQEFLEQASIHEADEHENAGQMVKNIIADFTIILNELKQGIENAAEEKDDPTADLLIKIRTALEKHIWMLKSFIKED</sequence>
<dbReference type="PANTHER" id="PTHR42932:SF1">
    <property type="entry name" value="GENERAL STRESS PROTEIN 20U"/>
    <property type="match status" value="1"/>
</dbReference>
<dbReference type="Proteomes" id="UP000253314">
    <property type="component" value="Unassembled WGS sequence"/>
</dbReference>
<dbReference type="RefSeq" id="WP_113806626.1">
    <property type="nucleotide sequence ID" value="NZ_QOCW01000014.1"/>
</dbReference>
<keyword evidence="5" id="KW-1185">Reference proteome</keyword>
<evidence type="ECO:0000256" key="1">
    <source>
        <dbReference type="ARBA" id="ARBA00009497"/>
    </source>
</evidence>
<proteinExistence type="inferred from homology"/>
<dbReference type="GO" id="GO:0008199">
    <property type="term" value="F:ferric iron binding"/>
    <property type="evidence" value="ECO:0007669"/>
    <property type="project" value="InterPro"/>
</dbReference>
<dbReference type="InterPro" id="IPR008331">
    <property type="entry name" value="Ferritin_DPS_dom"/>
</dbReference>
<dbReference type="InterPro" id="IPR002177">
    <property type="entry name" value="DPS_DNA-bd"/>
</dbReference>
<dbReference type="Pfam" id="PF00210">
    <property type="entry name" value="Ferritin"/>
    <property type="match status" value="1"/>
</dbReference>
<dbReference type="PRINTS" id="PR01346">
    <property type="entry name" value="HELNAPAPROT"/>
</dbReference>
<dbReference type="PANTHER" id="PTHR42932">
    <property type="entry name" value="GENERAL STRESS PROTEIN 20U"/>
    <property type="match status" value="1"/>
</dbReference>
<dbReference type="GO" id="GO:0016722">
    <property type="term" value="F:oxidoreductase activity, acting on metal ions"/>
    <property type="evidence" value="ECO:0007669"/>
    <property type="project" value="InterPro"/>
</dbReference>
<dbReference type="PIRSF" id="PIRSF005900">
    <property type="entry name" value="Dps"/>
    <property type="match status" value="1"/>
</dbReference>
<dbReference type="InterPro" id="IPR012347">
    <property type="entry name" value="Ferritin-like"/>
</dbReference>
<feature type="domain" description="Ferritin/DPS" evidence="3">
    <location>
        <begin position="7"/>
        <end position="145"/>
    </location>
</feature>
<evidence type="ECO:0000313" key="4">
    <source>
        <dbReference type="EMBL" id="RBW68977.1"/>
    </source>
</evidence>
<dbReference type="CDD" id="cd01043">
    <property type="entry name" value="DPS"/>
    <property type="match status" value="1"/>
</dbReference>
<dbReference type="Gene3D" id="1.20.1260.10">
    <property type="match status" value="1"/>
</dbReference>
<gene>
    <name evidence="4" type="ORF">DS031_13650</name>
</gene>
<evidence type="ECO:0000313" key="5">
    <source>
        <dbReference type="Proteomes" id="UP000253314"/>
    </source>
</evidence>
<evidence type="ECO:0000259" key="3">
    <source>
        <dbReference type="Pfam" id="PF00210"/>
    </source>
</evidence>
<accession>A0A366XSW0</accession>
<dbReference type="SUPFAM" id="SSF47240">
    <property type="entry name" value="Ferritin-like"/>
    <property type="match status" value="1"/>
</dbReference>
<comment type="similarity">
    <text evidence="1 2">Belongs to the Dps family.</text>
</comment>
<comment type="caution">
    <text evidence="4">The sequence shown here is derived from an EMBL/GenBank/DDBJ whole genome shotgun (WGS) entry which is preliminary data.</text>
</comment>
<dbReference type="PROSITE" id="PS00819">
    <property type="entry name" value="DPS_2"/>
    <property type="match status" value="1"/>
</dbReference>
<evidence type="ECO:0000256" key="2">
    <source>
        <dbReference type="RuleBase" id="RU003875"/>
    </source>
</evidence>
<dbReference type="InterPro" id="IPR009078">
    <property type="entry name" value="Ferritin-like_SF"/>
</dbReference>
<dbReference type="InterPro" id="IPR023188">
    <property type="entry name" value="DPS_DNA-bd_CS"/>
</dbReference>
<name>A0A366XSW0_9BACI</name>
<protein>
    <submittedName>
        <fullName evidence="4">DNA starvation/stationary phase protection protein</fullName>
    </submittedName>
</protein>
<dbReference type="AlphaFoldDB" id="A0A366XSW0"/>
<dbReference type="PROSITE" id="PS00818">
    <property type="entry name" value="DPS_1"/>
    <property type="match status" value="1"/>
</dbReference>
<reference evidence="4 5" key="1">
    <citation type="submission" date="2018-07" db="EMBL/GenBank/DDBJ databases">
        <title>Lottiidibacillus patelloidae gen. nov., sp. nov., isolated from the intestinal tract of a marine limpet and the reclassification of B. taeanensis BH030017T, B. algicola KMM 3737T and B. hwajinpoensis SW-72T as genus Lottiidibacillus.</title>
        <authorList>
            <person name="Liu R."/>
            <person name="Huang Z."/>
        </authorList>
    </citation>
    <scope>NUCLEOTIDE SEQUENCE [LARGE SCALE GENOMIC DNA]</scope>
    <source>
        <strain evidence="4 5">BH030017</strain>
    </source>
</reference>
<dbReference type="OrthoDB" id="9797023at2"/>
<dbReference type="EMBL" id="QOCW01000014">
    <property type="protein sequence ID" value="RBW68977.1"/>
    <property type="molecule type" value="Genomic_DNA"/>
</dbReference>